<comment type="caution">
    <text evidence="1">The sequence shown here is derived from an EMBL/GenBank/DDBJ whole genome shotgun (WGS) entry which is preliminary data.</text>
</comment>
<reference evidence="1" key="1">
    <citation type="submission" date="2013-08" db="EMBL/GenBank/DDBJ databases">
        <authorList>
            <person name="Mendez C."/>
            <person name="Richter M."/>
            <person name="Ferrer M."/>
            <person name="Sanchez J."/>
        </authorList>
    </citation>
    <scope>NUCLEOTIDE SEQUENCE</scope>
</reference>
<gene>
    <name evidence="1" type="ORF">B1B_06395</name>
</gene>
<proteinExistence type="predicted"/>
<name>T1CGA5_9ZZZZ</name>
<protein>
    <submittedName>
        <fullName evidence="1">Uncharacterized protein</fullName>
    </submittedName>
</protein>
<organism evidence="1">
    <name type="scientific">mine drainage metagenome</name>
    <dbReference type="NCBI Taxonomy" id="410659"/>
    <lineage>
        <taxon>unclassified sequences</taxon>
        <taxon>metagenomes</taxon>
        <taxon>ecological metagenomes</taxon>
    </lineage>
</organism>
<dbReference type="AlphaFoldDB" id="T1CGA5"/>
<dbReference type="EMBL" id="AUZY01004059">
    <property type="protein sequence ID" value="EQD65329.1"/>
    <property type="molecule type" value="Genomic_DNA"/>
</dbReference>
<feature type="non-terminal residue" evidence="1">
    <location>
        <position position="53"/>
    </location>
</feature>
<reference evidence="1" key="2">
    <citation type="journal article" date="2014" name="ISME J.">
        <title>Microbial stratification in low pH oxic and suboxic macroscopic growths along an acid mine drainage.</title>
        <authorList>
            <person name="Mendez-Garcia C."/>
            <person name="Mesa V."/>
            <person name="Sprenger R.R."/>
            <person name="Richter M."/>
            <person name="Diez M.S."/>
            <person name="Solano J."/>
            <person name="Bargiela R."/>
            <person name="Golyshina O.V."/>
            <person name="Manteca A."/>
            <person name="Ramos J.L."/>
            <person name="Gallego J.R."/>
            <person name="Llorente I."/>
            <person name="Martins Dos Santos V.A."/>
            <person name="Jensen O.N."/>
            <person name="Pelaez A.I."/>
            <person name="Sanchez J."/>
            <person name="Ferrer M."/>
        </authorList>
    </citation>
    <scope>NUCLEOTIDE SEQUENCE</scope>
</reference>
<sequence length="53" mass="5928">MTTAAEFGPVLYAEALRRGCDRAQQLVVLGDGAPWIWNLADEHLPRSIQIVDY</sequence>
<accession>T1CGA5</accession>
<evidence type="ECO:0000313" key="1">
    <source>
        <dbReference type="EMBL" id="EQD65329.1"/>
    </source>
</evidence>